<evidence type="ECO:0000313" key="2">
    <source>
        <dbReference type="Proteomes" id="UP001500748"/>
    </source>
</evidence>
<dbReference type="Proteomes" id="UP001500748">
    <property type="component" value="Unassembled WGS sequence"/>
</dbReference>
<dbReference type="RefSeq" id="WP_345144985.1">
    <property type="nucleotide sequence ID" value="NZ_BAABDU010000004.1"/>
</dbReference>
<gene>
    <name evidence="1" type="ORF">GCM10022423_25980</name>
</gene>
<comment type="caution">
    <text evidence="1">The sequence shown here is derived from an EMBL/GenBank/DDBJ whole genome shotgun (WGS) entry which is preliminary data.</text>
</comment>
<dbReference type="EMBL" id="BAABDU010000004">
    <property type="protein sequence ID" value="GAA3770884.1"/>
    <property type="molecule type" value="Genomic_DNA"/>
</dbReference>
<accession>A0ABP7GP53</accession>
<sequence>MIFEVVIEPRAILDIQEAINYYETKQEDLGEYFYEVINEHIELLTQNPYFQIRYKDYHGLPVKKIPFIIFYFIDEKLKIVNILSVFNTSMSPSKYPK</sequence>
<evidence type="ECO:0008006" key="3">
    <source>
        <dbReference type="Google" id="ProtNLM"/>
    </source>
</evidence>
<proteinExistence type="predicted"/>
<name>A0ABP7GP53_9FLAO</name>
<protein>
    <recommendedName>
        <fullName evidence="3">Plasmid stabilization system protein ParE</fullName>
    </recommendedName>
</protein>
<evidence type="ECO:0000313" key="1">
    <source>
        <dbReference type="EMBL" id="GAA3770884.1"/>
    </source>
</evidence>
<dbReference type="InterPro" id="IPR035093">
    <property type="entry name" value="RelE/ParE_toxin_dom_sf"/>
</dbReference>
<organism evidence="1 2">
    <name type="scientific">Flavobacterium ginsengiterrae</name>
    <dbReference type="NCBI Taxonomy" id="871695"/>
    <lineage>
        <taxon>Bacteria</taxon>
        <taxon>Pseudomonadati</taxon>
        <taxon>Bacteroidota</taxon>
        <taxon>Flavobacteriia</taxon>
        <taxon>Flavobacteriales</taxon>
        <taxon>Flavobacteriaceae</taxon>
        <taxon>Flavobacterium</taxon>
    </lineage>
</organism>
<keyword evidence="2" id="KW-1185">Reference proteome</keyword>
<dbReference type="Gene3D" id="3.30.2310.20">
    <property type="entry name" value="RelE-like"/>
    <property type="match status" value="1"/>
</dbReference>
<reference evidence="2" key="1">
    <citation type="journal article" date="2019" name="Int. J. Syst. Evol. Microbiol.">
        <title>The Global Catalogue of Microorganisms (GCM) 10K type strain sequencing project: providing services to taxonomists for standard genome sequencing and annotation.</title>
        <authorList>
            <consortium name="The Broad Institute Genomics Platform"/>
            <consortium name="The Broad Institute Genome Sequencing Center for Infectious Disease"/>
            <person name="Wu L."/>
            <person name="Ma J."/>
        </authorList>
    </citation>
    <scope>NUCLEOTIDE SEQUENCE [LARGE SCALE GENOMIC DNA]</scope>
    <source>
        <strain evidence="2">JCM 17337</strain>
    </source>
</reference>